<dbReference type="Gene3D" id="3.40.50.200">
    <property type="entry name" value="Peptidase S8/S53 domain"/>
    <property type="match status" value="1"/>
</dbReference>
<feature type="domain" description="Plastid lipid-associated protein/fibrillin conserved" evidence="12">
    <location>
        <begin position="64"/>
        <end position="194"/>
    </location>
</feature>
<keyword evidence="3" id="KW-0934">Plastid</keyword>
<dbReference type="InterPro" id="IPR036852">
    <property type="entry name" value="Peptidase_S8/S53_dom_sf"/>
</dbReference>
<dbReference type="PROSITE" id="PS51892">
    <property type="entry name" value="SUBTILASE"/>
    <property type="match status" value="1"/>
</dbReference>
<dbReference type="GO" id="GO:0004252">
    <property type="term" value="F:serine-type endopeptidase activity"/>
    <property type="evidence" value="ECO:0007669"/>
    <property type="project" value="UniProtKB-UniRule"/>
</dbReference>
<dbReference type="InterPro" id="IPR034058">
    <property type="entry name" value="TagA/B/C/D_pept_dom"/>
</dbReference>
<dbReference type="Pfam" id="PF04755">
    <property type="entry name" value="PAP_fibrillin"/>
    <property type="match status" value="1"/>
</dbReference>
<dbReference type="Pfam" id="PF00082">
    <property type="entry name" value="Peptidase_S8"/>
    <property type="match status" value="1"/>
</dbReference>
<gene>
    <name evidence="13" type="ORF">HJC23_002202</name>
</gene>
<comment type="catalytic activity">
    <reaction evidence="7">
        <text>Hydrolysis of proteins with broad specificity for peptide bonds, and a preference for a large uncharged residue in P1. Hydrolyzes peptide amides.</text>
        <dbReference type="EC" id="3.4.21.62"/>
    </reaction>
</comment>
<dbReference type="SUPFAM" id="SSF49785">
    <property type="entry name" value="Galactose-binding domain-like"/>
    <property type="match status" value="1"/>
</dbReference>
<evidence type="ECO:0000256" key="10">
    <source>
        <dbReference type="SAM" id="SignalP"/>
    </source>
</evidence>
<evidence type="ECO:0000256" key="3">
    <source>
        <dbReference type="ARBA" id="ARBA00022640"/>
    </source>
</evidence>
<evidence type="ECO:0000256" key="7">
    <source>
        <dbReference type="ARBA" id="ARBA00023529"/>
    </source>
</evidence>
<evidence type="ECO:0000313" key="13">
    <source>
        <dbReference type="EMBL" id="KAL3795931.1"/>
    </source>
</evidence>
<evidence type="ECO:0000256" key="5">
    <source>
        <dbReference type="ARBA" id="ARBA00022801"/>
    </source>
</evidence>
<organism evidence="13 14">
    <name type="scientific">Cyclotella cryptica</name>
    <dbReference type="NCBI Taxonomy" id="29204"/>
    <lineage>
        <taxon>Eukaryota</taxon>
        <taxon>Sar</taxon>
        <taxon>Stramenopiles</taxon>
        <taxon>Ochrophyta</taxon>
        <taxon>Bacillariophyta</taxon>
        <taxon>Coscinodiscophyceae</taxon>
        <taxon>Thalassiosirophycidae</taxon>
        <taxon>Stephanodiscales</taxon>
        <taxon>Stephanodiscaceae</taxon>
        <taxon>Cyclotella</taxon>
    </lineage>
</organism>
<dbReference type="InterPro" id="IPR015500">
    <property type="entry name" value="Peptidase_S8_subtilisin-rel"/>
</dbReference>
<dbReference type="CDD" id="cd04842">
    <property type="entry name" value="Peptidases_S8_Kp43_protease"/>
    <property type="match status" value="1"/>
</dbReference>
<evidence type="ECO:0000256" key="6">
    <source>
        <dbReference type="ARBA" id="ARBA00022825"/>
    </source>
</evidence>
<keyword evidence="5 9" id="KW-0378">Hydrolase</keyword>
<dbReference type="EC" id="3.4.21.62" evidence="8"/>
<dbReference type="PROSITE" id="PS00138">
    <property type="entry name" value="SUBTILASE_SER"/>
    <property type="match status" value="1"/>
</dbReference>
<evidence type="ECO:0000259" key="11">
    <source>
        <dbReference type="Pfam" id="PF00082"/>
    </source>
</evidence>
<feature type="active site" description="Charge relay system" evidence="9">
    <location>
        <position position="962"/>
    </location>
</feature>
<feature type="chain" id="PRO_5044839183" description="subtilisin" evidence="10">
    <location>
        <begin position="22"/>
        <end position="1366"/>
    </location>
</feature>
<dbReference type="GO" id="GO:0009536">
    <property type="term" value="C:plastid"/>
    <property type="evidence" value="ECO:0007669"/>
    <property type="project" value="UniProtKB-SubCell"/>
</dbReference>
<dbReference type="Gene3D" id="2.60.120.380">
    <property type="match status" value="1"/>
</dbReference>
<feature type="signal peptide" evidence="10">
    <location>
        <begin position="1"/>
        <end position="21"/>
    </location>
</feature>
<dbReference type="InterPro" id="IPR006843">
    <property type="entry name" value="PAP/fibrillin_dom"/>
</dbReference>
<dbReference type="InterPro" id="IPR023828">
    <property type="entry name" value="Peptidase_S8_Ser-AS"/>
</dbReference>
<keyword evidence="6 9" id="KW-0720">Serine protease</keyword>
<protein>
    <recommendedName>
        <fullName evidence="8">subtilisin</fullName>
        <ecNumber evidence="8">3.4.21.62</ecNumber>
    </recommendedName>
</protein>
<feature type="active site" description="Charge relay system" evidence="9">
    <location>
        <position position="779"/>
    </location>
</feature>
<evidence type="ECO:0000256" key="9">
    <source>
        <dbReference type="PROSITE-ProRule" id="PRU01240"/>
    </source>
</evidence>
<evidence type="ECO:0000256" key="8">
    <source>
        <dbReference type="ARBA" id="ARBA00023619"/>
    </source>
</evidence>
<comment type="subcellular location">
    <subcellularLocation>
        <location evidence="1">Plastid</location>
    </subcellularLocation>
</comment>
<evidence type="ECO:0000313" key="14">
    <source>
        <dbReference type="Proteomes" id="UP001516023"/>
    </source>
</evidence>
<keyword evidence="10" id="KW-0732">Signal</keyword>
<comment type="similarity">
    <text evidence="2 9">Belongs to the peptidase S8 family.</text>
</comment>
<name>A0ABD3Q8H8_9STRA</name>
<feature type="domain" description="Peptidase S8/S53" evidence="11">
    <location>
        <begin position="717"/>
        <end position="1026"/>
    </location>
</feature>
<accession>A0ABD3Q8H8</accession>
<evidence type="ECO:0000256" key="1">
    <source>
        <dbReference type="ARBA" id="ARBA00004474"/>
    </source>
</evidence>
<dbReference type="InterPro" id="IPR008979">
    <property type="entry name" value="Galactose-bd-like_sf"/>
</dbReference>
<dbReference type="InterPro" id="IPR000209">
    <property type="entry name" value="Peptidase_S8/S53_dom"/>
</dbReference>
<dbReference type="InterPro" id="IPR051048">
    <property type="entry name" value="Peptidase_S8/S53_subtilisin"/>
</dbReference>
<dbReference type="GO" id="GO:0006508">
    <property type="term" value="P:proteolysis"/>
    <property type="evidence" value="ECO:0007669"/>
    <property type="project" value="UniProtKB-KW"/>
</dbReference>
<dbReference type="PANTHER" id="PTHR43399:SF4">
    <property type="entry name" value="CELL WALL-ASSOCIATED PROTEASE"/>
    <property type="match status" value="1"/>
</dbReference>
<comment type="caution">
    <text evidence="13">The sequence shown here is derived from an EMBL/GenBank/DDBJ whole genome shotgun (WGS) entry which is preliminary data.</text>
</comment>
<sequence>MMFSLFRSISLCIGFIHAVSAFAPSSVNHLNCHRTSVETATTLSAVSLPQISIDFFNTQQKRSDLKSKILSLAAETQRGLTATPSQKEEMDGLFRQLEKLNPTPNPLIPSKNKPSVNGDWDLKYTTSDSILGKGGFPRVGPIVQNIDTVTLSARNSEVVKYGYLIDVPRSVTAELSPVNGKVTNVQFKRFMLGPLGFDAPDSFRGSLDITLVSFDNEAVMTVIYANLSEDLLTPPSWFICQSAEIVRRKFSCLHKEIPSFDVNGTHTHTSELFLSSLTRLASESAIRRKIIEHVSASFHVHHSRLGFLLRNVSKISYYRATTMRVYKAMASLAFAVRIVCLQASVAMGGMTRQRFQSSVQSLIDDEMALILESSRAVTDDITTKGYSSVNLHRNMKSKASKRSTSRLRGHDTSETVNVSKLDALFDSIVSHGWDLVRSRALLEDDSDLFLVCHESPSSLCGIDRMQQILLYFGINHTENVFFEPVFSSFQDLCVVLSISARIALNWLNSTSESLTLVPWVDVMKISPYIFPQLLEDVPSQHDHNYTSSYSVVSSILSTKANATINNVVSDVIEMVGFGKGHRRQKAGRQVLAYNKNHQLLEAFSLTRSTKKNALSLKESREYWSRMLTQQDCLSMMDSLVVTPLSGNSIYQFQFQASTSCLVSFIVALAVHPSVTRVGTMAEGVELHNLHARWVVQGSKKDVRGNDIFPWTAAGLDGSSQLVAISDTGLDLRNCFFVDNVSSDIDHDSVFENWNMSRRKILRYDSDSEGGDFVDMVNGHGTHVSATIVGSHVNGLGQSKEGIAPAARAHFFDICTGNRCLSPHKHWFDSFTSGTSETPKVASASWGTVYLPTYDWTCYNYDKLVSEHPDLLLVSSAGNNGDRGFSTIGAPASCKNVLAVGATFNAFFGPTSYVASFSSRGPTSDGRIKPDILAPGYKLSSAIAGRHDCSIEDAESGLKAGTSMAAPVISGAALLIRQYFEEGYYPCGWGGCGSDIYPSGSLVKAVLLNGAQFQQGVMHAGSGTVKMDEALSEYDNSQGFGAANLLLSLPIKNHSNFGVYVRNDETLRFGQSHSVEIDIDQKECNLDFSVTLAWYDPPSSVGCTSCLVNDLDLLVEDILTSKRFYPNGRSKPDRVNNVERIRIKNTSPGRRLRITVAATLLGPKHNTQNYSLVATGCFVSPDQLPAEPALSKPSSVVSQHQLTTSYRLMNYQKVGGIMFSVKAKLKAVSINSFALPLEENAKVYVYKLGKTGIFSKADASNSSAWVVISPPGGFAVNATGTFNTTVFPSQSLQVLIPKGSTQSFYITSGERNMVCSTRQSIEGDENIEVHAGIGKNKLFDGRTIRPCFSEGAVIYSAGVDEESTIFY</sequence>
<dbReference type="PRINTS" id="PR00723">
    <property type="entry name" value="SUBTILISIN"/>
</dbReference>
<dbReference type="EMBL" id="JABMIG020000067">
    <property type="protein sequence ID" value="KAL3795931.1"/>
    <property type="molecule type" value="Genomic_DNA"/>
</dbReference>
<dbReference type="SUPFAM" id="SSF52743">
    <property type="entry name" value="Subtilisin-like"/>
    <property type="match status" value="1"/>
</dbReference>
<keyword evidence="14" id="KW-1185">Reference proteome</keyword>
<reference evidence="13 14" key="1">
    <citation type="journal article" date="2020" name="G3 (Bethesda)">
        <title>Improved Reference Genome for Cyclotella cryptica CCMP332, a Model for Cell Wall Morphogenesis, Salinity Adaptation, and Lipid Production in Diatoms (Bacillariophyta).</title>
        <authorList>
            <person name="Roberts W.R."/>
            <person name="Downey K.M."/>
            <person name="Ruck E.C."/>
            <person name="Traller J.C."/>
            <person name="Alverson A.J."/>
        </authorList>
    </citation>
    <scope>NUCLEOTIDE SEQUENCE [LARGE SCALE GENOMIC DNA]</scope>
    <source>
        <strain evidence="13 14">CCMP332</strain>
    </source>
</reference>
<evidence type="ECO:0000256" key="4">
    <source>
        <dbReference type="ARBA" id="ARBA00022670"/>
    </source>
</evidence>
<evidence type="ECO:0000259" key="12">
    <source>
        <dbReference type="Pfam" id="PF04755"/>
    </source>
</evidence>
<dbReference type="PANTHER" id="PTHR43399">
    <property type="entry name" value="SUBTILISIN-RELATED"/>
    <property type="match status" value="1"/>
</dbReference>
<keyword evidence="4 9" id="KW-0645">Protease</keyword>
<dbReference type="Proteomes" id="UP001516023">
    <property type="component" value="Unassembled WGS sequence"/>
</dbReference>
<proteinExistence type="inferred from homology"/>
<evidence type="ECO:0000256" key="2">
    <source>
        <dbReference type="ARBA" id="ARBA00011073"/>
    </source>
</evidence>
<feature type="active site" description="Charge relay system" evidence="9">
    <location>
        <position position="726"/>
    </location>
</feature>